<keyword evidence="7" id="KW-1185">Reference proteome</keyword>
<accession>A0A0N0XMA6</accession>
<keyword evidence="4" id="KW-0812">Transmembrane</keyword>
<protein>
    <submittedName>
        <fullName evidence="6">1-acyl-sn-glycerol-3-phosphate acyltransferase</fullName>
        <ecNumber evidence="6">2.3.1.51</ecNumber>
    </submittedName>
</protein>
<dbReference type="PANTHER" id="PTHR10434">
    <property type="entry name" value="1-ACYL-SN-GLYCEROL-3-PHOSPHATE ACYLTRANSFERASE"/>
    <property type="match status" value="1"/>
</dbReference>
<keyword evidence="4" id="KW-0472">Membrane</keyword>
<dbReference type="EC" id="2.3.1.51" evidence="6"/>
<dbReference type="RefSeq" id="WP_053936732.1">
    <property type="nucleotide sequence ID" value="NZ_LAQT01000003.1"/>
</dbReference>
<evidence type="ECO:0000256" key="4">
    <source>
        <dbReference type="SAM" id="Phobius"/>
    </source>
</evidence>
<keyword evidence="4" id="KW-1133">Transmembrane helix</keyword>
<evidence type="ECO:0000313" key="6">
    <source>
        <dbReference type="EMBL" id="KPC54016.1"/>
    </source>
</evidence>
<dbReference type="SMART" id="SM00563">
    <property type="entry name" value="PlsC"/>
    <property type="match status" value="1"/>
</dbReference>
<sequence length="243" mass="27507">MVLFRSLIYWLGFVLITPVYAILSLMALPFPRVPRYRFVTGWCKIMVFLLRVVCGLHYKVIGRENILKQPAMLMSKHQSAWETMALTQFFPPLVYVLKRELFKIPFFGWGLRVVSPIAIDRSNRAEAQRLLMEQGHERLRDGFWIGIFPEGTRVAPGKRAQYKQGGARLAISLGVPIVPVALNSGEYWPKNSLKKYPGTITVSIGPAIQTAGRSADEITREVENWIETELARIGGTGPCYPRA</sequence>
<keyword evidence="3 6" id="KW-0012">Acyltransferase</keyword>
<dbReference type="GO" id="GO:0003841">
    <property type="term" value="F:1-acylglycerol-3-phosphate O-acyltransferase activity"/>
    <property type="evidence" value="ECO:0007669"/>
    <property type="project" value="UniProtKB-EC"/>
</dbReference>
<dbReference type="SUPFAM" id="SSF69593">
    <property type="entry name" value="Glycerol-3-phosphate (1)-acyltransferase"/>
    <property type="match status" value="1"/>
</dbReference>
<dbReference type="Proteomes" id="UP000037939">
    <property type="component" value="Unassembled WGS sequence"/>
</dbReference>
<feature type="domain" description="Phospholipid/glycerol acyltransferase" evidence="5">
    <location>
        <begin position="71"/>
        <end position="185"/>
    </location>
</feature>
<organism evidence="6 7">
    <name type="scientific">Amantichitinum ursilacus</name>
    <dbReference type="NCBI Taxonomy" id="857265"/>
    <lineage>
        <taxon>Bacteria</taxon>
        <taxon>Pseudomonadati</taxon>
        <taxon>Pseudomonadota</taxon>
        <taxon>Betaproteobacteria</taxon>
        <taxon>Neisseriales</taxon>
        <taxon>Chitinibacteraceae</taxon>
        <taxon>Amantichitinum</taxon>
    </lineage>
</organism>
<dbReference type="STRING" id="857265.WG78_05185"/>
<dbReference type="PANTHER" id="PTHR10434:SF40">
    <property type="entry name" value="1-ACYL-SN-GLYCEROL-3-PHOSPHATE ACYLTRANSFERASE"/>
    <property type="match status" value="1"/>
</dbReference>
<dbReference type="InterPro" id="IPR002123">
    <property type="entry name" value="Plipid/glycerol_acylTrfase"/>
</dbReference>
<evidence type="ECO:0000256" key="3">
    <source>
        <dbReference type="ARBA" id="ARBA00023315"/>
    </source>
</evidence>
<reference evidence="6 7" key="1">
    <citation type="submission" date="2015-07" db="EMBL/GenBank/DDBJ databases">
        <title>Draft genome sequence of the Amantichitinum ursilacus IGB-41, a new chitin-degrading bacterium.</title>
        <authorList>
            <person name="Kirstahler P."/>
            <person name="Guenther M."/>
            <person name="Grumaz C."/>
            <person name="Rupp S."/>
            <person name="Zibek S."/>
            <person name="Sohn K."/>
        </authorList>
    </citation>
    <scope>NUCLEOTIDE SEQUENCE [LARGE SCALE GENOMIC DNA]</scope>
    <source>
        <strain evidence="6 7">IGB-41</strain>
    </source>
</reference>
<dbReference type="CDD" id="cd07989">
    <property type="entry name" value="LPLAT_AGPAT-like"/>
    <property type="match status" value="1"/>
</dbReference>
<comment type="pathway">
    <text evidence="1">Lipid metabolism.</text>
</comment>
<name>A0A0N0XMA6_9NEIS</name>
<feature type="transmembrane region" description="Helical" evidence="4">
    <location>
        <begin position="7"/>
        <end position="30"/>
    </location>
</feature>
<evidence type="ECO:0000313" key="7">
    <source>
        <dbReference type="Proteomes" id="UP000037939"/>
    </source>
</evidence>
<dbReference type="PATRIC" id="fig|857265.3.peg.1061"/>
<comment type="caution">
    <text evidence="6">The sequence shown here is derived from an EMBL/GenBank/DDBJ whole genome shotgun (WGS) entry which is preliminary data.</text>
</comment>
<gene>
    <name evidence="6" type="primary">plsC_1</name>
    <name evidence="6" type="ORF">WG78_05185</name>
</gene>
<dbReference type="EMBL" id="LAQT01000003">
    <property type="protein sequence ID" value="KPC54016.1"/>
    <property type="molecule type" value="Genomic_DNA"/>
</dbReference>
<evidence type="ECO:0000256" key="2">
    <source>
        <dbReference type="ARBA" id="ARBA00022679"/>
    </source>
</evidence>
<dbReference type="Pfam" id="PF01553">
    <property type="entry name" value="Acyltransferase"/>
    <property type="match status" value="1"/>
</dbReference>
<proteinExistence type="predicted"/>
<evidence type="ECO:0000259" key="5">
    <source>
        <dbReference type="SMART" id="SM00563"/>
    </source>
</evidence>
<keyword evidence="2 6" id="KW-0808">Transferase</keyword>
<dbReference type="GO" id="GO:0006654">
    <property type="term" value="P:phosphatidic acid biosynthetic process"/>
    <property type="evidence" value="ECO:0007669"/>
    <property type="project" value="TreeGrafter"/>
</dbReference>
<evidence type="ECO:0000256" key="1">
    <source>
        <dbReference type="ARBA" id="ARBA00005189"/>
    </source>
</evidence>
<dbReference type="AlphaFoldDB" id="A0A0N0XMA6"/>
<dbReference type="OrthoDB" id="9812274at2"/>